<dbReference type="PROSITE" id="PS01124">
    <property type="entry name" value="HTH_ARAC_FAMILY_2"/>
    <property type="match status" value="1"/>
</dbReference>
<dbReference type="Gene3D" id="1.10.10.60">
    <property type="entry name" value="Homeodomain-like"/>
    <property type="match status" value="2"/>
</dbReference>
<name>A0AAT9FRN7_9BACT</name>
<dbReference type="InterPro" id="IPR013656">
    <property type="entry name" value="PAS_4"/>
</dbReference>
<evidence type="ECO:0000259" key="4">
    <source>
        <dbReference type="PROSITE" id="PS01124"/>
    </source>
</evidence>
<dbReference type="GO" id="GO:0043565">
    <property type="term" value="F:sequence-specific DNA binding"/>
    <property type="evidence" value="ECO:0007669"/>
    <property type="project" value="InterPro"/>
</dbReference>
<dbReference type="Gene3D" id="3.30.450.20">
    <property type="entry name" value="PAS domain"/>
    <property type="match status" value="1"/>
</dbReference>
<evidence type="ECO:0000256" key="3">
    <source>
        <dbReference type="ARBA" id="ARBA00023163"/>
    </source>
</evidence>
<organism evidence="5">
    <name type="scientific">Oceaniferula spumae</name>
    <dbReference type="NCBI Taxonomy" id="2979115"/>
    <lineage>
        <taxon>Bacteria</taxon>
        <taxon>Pseudomonadati</taxon>
        <taxon>Verrucomicrobiota</taxon>
        <taxon>Verrucomicrobiia</taxon>
        <taxon>Verrucomicrobiales</taxon>
        <taxon>Verrucomicrobiaceae</taxon>
        <taxon>Oceaniferula</taxon>
    </lineage>
</organism>
<sequence>MQSSNSLDTFLAQMKPGQISTILMDMLPEIITCIKDINGVYIYVNRAFAETLQRDSEEILGKNDAELFGTELARSYMKDDADICESGDPILEKAELVTYRPGIVRWYITSKIPLYNTKQTVIGIAGISRPSLAHQHISVSGPMASVGKAVDYIYENLSEGIGVDQLANICGLSISSLERHFKKHFDCSPGKFISQVKISSACKLLADPSYTIAAVGDKLGYPDPVVFSRAFKREMKVSPSGYRRSLIR</sequence>
<keyword evidence="1" id="KW-0805">Transcription regulation</keyword>
<evidence type="ECO:0000256" key="1">
    <source>
        <dbReference type="ARBA" id="ARBA00023015"/>
    </source>
</evidence>
<proteinExistence type="predicted"/>
<feature type="domain" description="HTH araC/xylS-type" evidence="4">
    <location>
        <begin position="147"/>
        <end position="245"/>
    </location>
</feature>
<reference evidence="5" key="1">
    <citation type="submission" date="2024-07" db="EMBL/GenBank/DDBJ databases">
        <title>Complete genome sequence of Verrucomicrobiaceae bacterium NT6N.</title>
        <authorList>
            <person name="Huang C."/>
            <person name="Takami H."/>
            <person name="Hamasaki K."/>
        </authorList>
    </citation>
    <scope>NUCLEOTIDE SEQUENCE</scope>
    <source>
        <strain evidence="5">NT6N</strain>
    </source>
</reference>
<dbReference type="Pfam" id="PF08448">
    <property type="entry name" value="PAS_4"/>
    <property type="match status" value="1"/>
</dbReference>
<dbReference type="SUPFAM" id="SSF55785">
    <property type="entry name" value="PYP-like sensor domain (PAS domain)"/>
    <property type="match status" value="1"/>
</dbReference>
<dbReference type="InterPro" id="IPR035965">
    <property type="entry name" value="PAS-like_dom_sf"/>
</dbReference>
<dbReference type="AlphaFoldDB" id="A0AAT9FRN7"/>
<dbReference type="PANTHER" id="PTHR43280:SF28">
    <property type="entry name" value="HTH-TYPE TRANSCRIPTIONAL ACTIVATOR RHAS"/>
    <property type="match status" value="1"/>
</dbReference>
<gene>
    <name evidence="5" type="ORF">NT6N_37350</name>
</gene>
<keyword evidence="2" id="KW-0238">DNA-binding</keyword>
<dbReference type="EMBL" id="AP026866">
    <property type="protein sequence ID" value="BDS08695.1"/>
    <property type="molecule type" value="Genomic_DNA"/>
</dbReference>
<dbReference type="SUPFAM" id="SSF46689">
    <property type="entry name" value="Homeodomain-like"/>
    <property type="match status" value="2"/>
</dbReference>
<accession>A0AAT9FRN7</accession>
<dbReference type="Pfam" id="PF12833">
    <property type="entry name" value="HTH_18"/>
    <property type="match status" value="1"/>
</dbReference>
<dbReference type="PANTHER" id="PTHR43280">
    <property type="entry name" value="ARAC-FAMILY TRANSCRIPTIONAL REGULATOR"/>
    <property type="match status" value="1"/>
</dbReference>
<dbReference type="InterPro" id="IPR018062">
    <property type="entry name" value="HTH_AraC-typ_CS"/>
</dbReference>
<dbReference type="PROSITE" id="PS00041">
    <property type="entry name" value="HTH_ARAC_FAMILY_1"/>
    <property type="match status" value="1"/>
</dbReference>
<evidence type="ECO:0000256" key="2">
    <source>
        <dbReference type="ARBA" id="ARBA00023125"/>
    </source>
</evidence>
<dbReference type="GO" id="GO:0003700">
    <property type="term" value="F:DNA-binding transcription factor activity"/>
    <property type="evidence" value="ECO:0007669"/>
    <property type="project" value="InterPro"/>
</dbReference>
<dbReference type="InterPro" id="IPR009057">
    <property type="entry name" value="Homeodomain-like_sf"/>
</dbReference>
<dbReference type="SMART" id="SM00342">
    <property type="entry name" value="HTH_ARAC"/>
    <property type="match status" value="1"/>
</dbReference>
<dbReference type="InterPro" id="IPR018060">
    <property type="entry name" value="HTH_AraC"/>
</dbReference>
<protein>
    <submittedName>
        <fullName evidence="5">AraC family transcriptional regulator</fullName>
    </submittedName>
</protein>
<dbReference type="KEGG" id="osu:NT6N_37350"/>
<evidence type="ECO:0000313" key="5">
    <source>
        <dbReference type="EMBL" id="BDS08695.1"/>
    </source>
</evidence>
<keyword evidence="3" id="KW-0804">Transcription</keyword>